<evidence type="ECO:0000313" key="3">
    <source>
        <dbReference type="EMBL" id="CAJ0575001.1"/>
    </source>
</evidence>
<comment type="caution">
    <text evidence="3">The sequence shown here is derived from an EMBL/GenBank/DDBJ whole genome shotgun (WGS) entry which is preliminary data.</text>
</comment>
<keyword evidence="4" id="KW-1185">Reference proteome</keyword>
<dbReference type="AlphaFoldDB" id="A0AA36CVL4"/>
<accession>A0AA36CVL4</accession>
<dbReference type="EMBL" id="CATQJA010002635">
    <property type="protein sequence ID" value="CAJ0575001.1"/>
    <property type="molecule type" value="Genomic_DNA"/>
</dbReference>
<proteinExistence type="predicted"/>
<keyword evidence="2" id="KW-1133">Transmembrane helix</keyword>
<feature type="transmembrane region" description="Helical" evidence="2">
    <location>
        <begin position="14"/>
        <end position="39"/>
    </location>
</feature>
<organism evidence="3 4">
    <name type="scientific">Mesorhabditis spiculigera</name>
    <dbReference type="NCBI Taxonomy" id="96644"/>
    <lineage>
        <taxon>Eukaryota</taxon>
        <taxon>Metazoa</taxon>
        <taxon>Ecdysozoa</taxon>
        <taxon>Nematoda</taxon>
        <taxon>Chromadorea</taxon>
        <taxon>Rhabditida</taxon>
        <taxon>Rhabditina</taxon>
        <taxon>Rhabditomorpha</taxon>
        <taxon>Rhabditoidea</taxon>
        <taxon>Rhabditidae</taxon>
        <taxon>Mesorhabditinae</taxon>
        <taxon>Mesorhabditis</taxon>
    </lineage>
</organism>
<evidence type="ECO:0000256" key="2">
    <source>
        <dbReference type="SAM" id="Phobius"/>
    </source>
</evidence>
<sequence length="257" mass="28182">MAADAPALDGRRRWLLPFIFLAVITVAVVIAVTLVVVLVDRSKPHAPSAIPYRVTFSLYQIDKPQKQILAELEADDPDSGCYYLDDTKEIIKSTLDGLGDEAEVAFLTYGQAENSVAMTGMMSRSDSMTHLDTIPALAGVKQANELAAMNLYSNKKTKSELVYFVPCDEMRMPDNLNTMFSDGLFIKKLILVSGQLSKENMTTIYGIGGGEKNDTVYIDKQVKKEDVSKELQHDLPSTAVTTAAPSTSVTPRTIQHT</sequence>
<keyword evidence="2" id="KW-0472">Membrane</keyword>
<evidence type="ECO:0000256" key="1">
    <source>
        <dbReference type="SAM" id="MobiDB-lite"/>
    </source>
</evidence>
<reference evidence="3" key="1">
    <citation type="submission" date="2023-06" db="EMBL/GenBank/DDBJ databases">
        <authorList>
            <person name="Delattre M."/>
        </authorList>
    </citation>
    <scope>NUCLEOTIDE SEQUENCE</scope>
    <source>
        <strain evidence="3">AF72</strain>
    </source>
</reference>
<name>A0AA36CVL4_9BILA</name>
<feature type="non-terminal residue" evidence="3">
    <location>
        <position position="1"/>
    </location>
</feature>
<protein>
    <submittedName>
        <fullName evidence="3">Uncharacterized protein</fullName>
    </submittedName>
</protein>
<feature type="region of interest" description="Disordered" evidence="1">
    <location>
        <begin position="235"/>
        <end position="257"/>
    </location>
</feature>
<dbReference type="Proteomes" id="UP001177023">
    <property type="component" value="Unassembled WGS sequence"/>
</dbReference>
<keyword evidence="2" id="KW-0812">Transmembrane</keyword>
<feature type="compositionally biased region" description="Low complexity" evidence="1">
    <location>
        <begin position="236"/>
        <end position="251"/>
    </location>
</feature>
<gene>
    <name evidence="3" type="ORF">MSPICULIGERA_LOCUS13320</name>
</gene>
<evidence type="ECO:0000313" key="4">
    <source>
        <dbReference type="Proteomes" id="UP001177023"/>
    </source>
</evidence>